<dbReference type="GO" id="GO:0043138">
    <property type="term" value="F:3'-5' DNA helicase activity"/>
    <property type="evidence" value="ECO:0007669"/>
    <property type="project" value="UniProtKB-EC"/>
</dbReference>
<dbReference type="GO" id="GO:0005524">
    <property type="term" value="F:ATP binding"/>
    <property type="evidence" value="ECO:0007669"/>
    <property type="project" value="UniProtKB-KW"/>
</dbReference>
<comment type="catalytic activity">
    <reaction evidence="4">
        <text>Couples ATP hydrolysis with the unwinding of duplex DNA by translocating in the 3'-5' direction.</text>
        <dbReference type="EC" id="5.6.2.4"/>
    </reaction>
</comment>
<dbReference type="Proteomes" id="UP001213000">
    <property type="component" value="Unassembled WGS sequence"/>
</dbReference>
<proteinExistence type="inferred from homology"/>
<evidence type="ECO:0000256" key="6">
    <source>
        <dbReference type="SAM" id="MobiDB-lite"/>
    </source>
</evidence>
<dbReference type="GO" id="GO:0005694">
    <property type="term" value="C:chromosome"/>
    <property type="evidence" value="ECO:0007669"/>
    <property type="project" value="TreeGrafter"/>
</dbReference>
<feature type="region of interest" description="Disordered" evidence="6">
    <location>
        <begin position="382"/>
        <end position="401"/>
    </location>
</feature>
<sequence length="806" mass="89785">MPGVHSRPVSPDGPGNWTFDRIRQLGIDKLGKRPCWFQIEAAKAIYSGLDVIGVAPTGAGKTLSFWLALLMAIEDEKDRMLFIVSPLNVLAKQQVQDLLEKGISAVAITAENASSELFRDVAKGEYRVIITNPEILMENDDLAKLWKKGTFTEQIIAIVFDEGHCISQWGKFRKNYLAVGMLRYIITDPVPFYVATATLPPPMVSETKRLLHLQPDHTEEILCSNDRPDISLMVRPMTYPASSYQDLDFLIPRNWNETMDAPPKFLVFFDDIQEAQAAVTYLQTRLREVYHNKVDWFHSTVSQDGREVLVEQLKRGEIFGLCCTDAFGMGLDLSDVDIVVQYKATCTFCSLWQRFGRAARGPGKCGVAILLVEKKDLAEARKVTEPPDKVPPDKKATQQPRGWARAFKIEDDDIEILPDPGPSSNHDDSTIVKSELEAWMSNRREHYRKPEIAPNDVTNTKKGKNPGLIPGSALDDFINVPSFVRCRRLIPQLYFANDKRRNDTHLLCDNHNPEGCERCGPPLEKAPCCDLCDAAKFTRYFVPLVKEKIVRRSRIAEYTRGREHQEFEDALYQWRDDMALKQLGEHLVATQGAKLFLDDETLSRIVDCWAASKITNTSDLRKETGWALNWVRKAGDSLVEFVLSSTPPSKKKVTEPPPVTLPDLAPEPAPSLQGPSRKRAPYRCRGCGLPGHNIATCPDRENKPLAETGPSSEPPTKKVKTSASASKASATQKHKSKKGKENQPPTPMFTQGSSSGAIVFAPVISSATTELSSGLPSVMVSSGLPSFYHWLPPVTEISANSSHSTS</sequence>
<evidence type="ECO:0000256" key="2">
    <source>
        <dbReference type="ARBA" id="ARBA00022741"/>
    </source>
</evidence>
<dbReference type="PANTHER" id="PTHR13710:SF154">
    <property type="entry name" value="RECQ HELICASE, PUTATIVE (AFU_ORTHOLOGUE AFUA_6G14720)-RELATED"/>
    <property type="match status" value="1"/>
</dbReference>
<comment type="caution">
    <text evidence="9">The sequence shown here is derived from an EMBL/GenBank/DDBJ whole genome shotgun (WGS) entry which is preliminary data.</text>
</comment>
<dbReference type="EMBL" id="JANIEX010000607">
    <property type="protein sequence ID" value="KAJ3565032.1"/>
    <property type="molecule type" value="Genomic_DNA"/>
</dbReference>
<gene>
    <name evidence="9" type="ORF">NP233_g7904</name>
</gene>
<feature type="compositionally biased region" description="Pro residues" evidence="6">
    <location>
        <begin position="655"/>
        <end position="669"/>
    </location>
</feature>
<evidence type="ECO:0000313" key="10">
    <source>
        <dbReference type="Proteomes" id="UP001213000"/>
    </source>
</evidence>
<accession>A0AAD5YNK4</accession>
<dbReference type="AlphaFoldDB" id="A0AAD5YNK4"/>
<dbReference type="InterPro" id="IPR011545">
    <property type="entry name" value="DEAD/DEAH_box_helicase_dom"/>
</dbReference>
<dbReference type="Pfam" id="PF00270">
    <property type="entry name" value="DEAD"/>
    <property type="match status" value="1"/>
</dbReference>
<dbReference type="PROSITE" id="PS51194">
    <property type="entry name" value="HELICASE_CTER"/>
    <property type="match status" value="1"/>
</dbReference>
<dbReference type="SUPFAM" id="SSF52540">
    <property type="entry name" value="P-loop containing nucleoside triphosphate hydrolases"/>
    <property type="match status" value="1"/>
</dbReference>
<evidence type="ECO:0000256" key="1">
    <source>
        <dbReference type="ARBA" id="ARBA00005446"/>
    </source>
</evidence>
<keyword evidence="3" id="KW-0067">ATP-binding</keyword>
<dbReference type="SMART" id="SM00490">
    <property type="entry name" value="HELICc"/>
    <property type="match status" value="1"/>
</dbReference>
<evidence type="ECO:0000259" key="7">
    <source>
        <dbReference type="PROSITE" id="PS51192"/>
    </source>
</evidence>
<comment type="similarity">
    <text evidence="1">Belongs to the helicase family. RecQ subfamily.</text>
</comment>
<dbReference type="InterPro" id="IPR014001">
    <property type="entry name" value="Helicase_ATP-bd"/>
</dbReference>
<evidence type="ECO:0000256" key="3">
    <source>
        <dbReference type="ARBA" id="ARBA00022840"/>
    </source>
</evidence>
<dbReference type="PANTHER" id="PTHR13710">
    <property type="entry name" value="DNA HELICASE RECQ FAMILY MEMBER"/>
    <property type="match status" value="1"/>
</dbReference>
<organism evidence="9 10">
    <name type="scientific">Leucocoprinus birnbaumii</name>
    <dbReference type="NCBI Taxonomy" id="56174"/>
    <lineage>
        <taxon>Eukaryota</taxon>
        <taxon>Fungi</taxon>
        <taxon>Dikarya</taxon>
        <taxon>Basidiomycota</taxon>
        <taxon>Agaricomycotina</taxon>
        <taxon>Agaricomycetes</taxon>
        <taxon>Agaricomycetidae</taxon>
        <taxon>Agaricales</taxon>
        <taxon>Agaricineae</taxon>
        <taxon>Agaricaceae</taxon>
        <taxon>Leucocoprinus</taxon>
    </lineage>
</organism>
<evidence type="ECO:0000256" key="5">
    <source>
        <dbReference type="ARBA" id="ARBA00034808"/>
    </source>
</evidence>
<feature type="region of interest" description="Disordered" evidence="6">
    <location>
        <begin position="645"/>
        <end position="679"/>
    </location>
</feature>
<evidence type="ECO:0000313" key="9">
    <source>
        <dbReference type="EMBL" id="KAJ3565032.1"/>
    </source>
</evidence>
<name>A0AAD5YNK4_9AGAR</name>
<keyword evidence="10" id="KW-1185">Reference proteome</keyword>
<dbReference type="GO" id="GO:0003676">
    <property type="term" value="F:nucleic acid binding"/>
    <property type="evidence" value="ECO:0007669"/>
    <property type="project" value="InterPro"/>
</dbReference>
<feature type="compositionally biased region" description="Basic and acidic residues" evidence="6">
    <location>
        <begin position="382"/>
        <end position="396"/>
    </location>
</feature>
<dbReference type="GO" id="GO:0000724">
    <property type="term" value="P:double-strand break repair via homologous recombination"/>
    <property type="evidence" value="ECO:0007669"/>
    <property type="project" value="TreeGrafter"/>
</dbReference>
<protein>
    <recommendedName>
        <fullName evidence="5">DNA 3'-5' helicase</fullName>
        <ecNumber evidence="5">5.6.2.4</ecNumber>
    </recommendedName>
</protein>
<dbReference type="GO" id="GO:0009378">
    <property type="term" value="F:four-way junction helicase activity"/>
    <property type="evidence" value="ECO:0007669"/>
    <property type="project" value="TreeGrafter"/>
</dbReference>
<dbReference type="Pfam" id="PF00271">
    <property type="entry name" value="Helicase_C"/>
    <property type="match status" value="1"/>
</dbReference>
<dbReference type="SMART" id="SM00487">
    <property type="entry name" value="DEXDc"/>
    <property type="match status" value="1"/>
</dbReference>
<feature type="region of interest" description="Disordered" evidence="6">
    <location>
        <begin position="691"/>
        <end position="753"/>
    </location>
</feature>
<dbReference type="InterPro" id="IPR027417">
    <property type="entry name" value="P-loop_NTPase"/>
</dbReference>
<feature type="compositionally biased region" description="Low complexity" evidence="6">
    <location>
        <begin position="721"/>
        <end position="731"/>
    </location>
</feature>
<dbReference type="GO" id="GO:0005737">
    <property type="term" value="C:cytoplasm"/>
    <property type="evidence" value="ECO:0007669"/>
    <property type="project" value="TreeGrafter"/>
</dbReference>
<dbReference type="EC" id="5.6.2.4" evidence="5"/>
<dbReference type="Gene3D" id="3.40.50.300">
    <property type="entry name" value="P-loop containing nucleotide triphosphate hydrolases"/>
    <property type="match status" value="2"/>
</dbReference>
<dbReference type="InterPro" id="IPR001650">
    <property type="entry name" value="Helicase_C-like"/>
</dbReference>
<dbReference type="PROSITE" id="PS51192">
    <property type="entry name" value="HELICASE_ATP_BIND_1"/>
    <property type="match status" value="1"/>
</dbReference>
<keyword evidence="2" id="KW-0547">Nucleotide-binding</keyword>
<feature type="domain" description="Helicase ATP-binding" evidence="7">
    <location>
        <begin position="42"/>
        <end position="217"/>
    </location>
</feature>
<reference evidence="9" key="1">
    <citation type="submission" date="2022-07" db="EMBL/GenBank/DDBJ databases">
        <title>Genome Sequence of Leucocoprinus birnbaumii.</title>
        <authorList>
            <person name="Buettner E."/>
        </authorList>
    </citation>
    <scope>NUCLEOTIDE SEQUENCE</scope>
    <source>
        <strain evidence="9">VT141</strain>
    </source>
</reference>
<evidence type="ECO:0000259" key="8">
    <source>
        <dbReference type="PROSITE" id="PS51194"/>
    </source>
</evidence>
<evidence type="ECO:0000256" key="4">
    <source>
        <dbReference type="ARBA" id="ARBA00034617"/>
    </source>
</evidence>
<feature type="domain" description="Helicase C-terminal" evidence="8">
    <location>
        <begin position="246"/>
        <end position="415"/>
    </location>
</feature>